<protein>
    <recommendedName>
        <fullName evidence="6">Glycerol-3-phosphate dehydrogenase</fullName>
        <ecNumber evidence="6">1.1.5.3</ecNumber>
    </recommendedName>
</protein>
<dbReference type="EC" id="1.1.5.3" evidence="6"/>
<dbReference type="NCBIfam" id="NF009906">
    <property type="entry name" value="PRK13369.1"/>
    <property type="match status" value="1"/>
</dbReference>
<evidence type="ECO:0000256" key="3">
    <source>
        <dbReference type="ARBA" id="ARBA00022630"/>
    </source>
</evidence>
<dbReference type="Gene3D" id="1.10.8.870">
    <property type="entry name" value="Alpha-glycerophosphate oxidase, cap domain"/>
    <property type="match status" value="1"/>
</dbReference>
<dbReference type="SUPFAM" id="SSF51905">
    <property type="entry name" value="FAD/NAD(P)-binding domain"/>
    <property type="match status" value="1"/>
</dbReference>
<dbReference type="InterPro" id="IPR000447">
    <property type="entry name" value="G3P_DH_FAD-dep"/>
</dbReference>
<evidence type="ECO:0000256" key="2">
    <source>
        <dbReference type="ARBA" id="ARBA00007330"/>
    </source>
</evidence>
<evidence type="ECO:0000256" key="7">
    <source>
        <dbReference type="SAM" id="MobiDB-lite"/>
    </source>
</evidence>
<comment type="catalytic activity">
    <reaction evidence="6">
        <text>a quinone + sn-glycerol 3-phosphate = dihydroxyacetone phosphate + a quinol</text>
        <dbReference type="Rhea" id="RHEA:18977"/>
        <dbReference type="ChEBI" id="CHEBI:24646"/>
        <dbReference type="ChEBI" id="CHEBI:57597"/>
        <dbReference type="ChEBI" id="CHEBI:57642"/>
        <dbReference type="ChEBI" id="CHEBI:132124"/>
        <dbReference type="EC" id="1.1.5.3"/>
    </reaction>
</comment>
<feature type="domain" description="Alpha-glycerophosphate oxidase C-terminal" evidence="9">
    <location>
        <begin position="478"/>
        <end position="573"/>
    </location>
</feature>
<keyword evidence="11" id="KW-1185">Reference proteome</keyword>
<dbReference type="PANTHER" id="PTHR11985">
    <property type="entry name" value="GLYCEROL-3-PHOSPHATE DEHYDROGENASE"/>
    <property type="match status" value="1"/>
</dbReference>
<dbReference type="InterPro" id="IPR038299">
    <property type="entry name" value="DAO_C_sf"/>
</dbReference>
<evidence type="ECO:0000256" key="4">
    <source>
        <dbReference type="ARBA" id="ARBA00022827"/>
    </source>
</evidence>
<evidence type="ECO:0000313" key="10">
    <source>
        <dbReference type="EMBL" id="MBQ0936423.1"/>
    </source>
</evidence>
<keyword evidence="5 6" id="KW-0560">Oxidoreductase</keyword>
<gene>
    <name evidence="10" type="primary">glpD</name>
    <name evidence="10" type="ORF">KAK11_13865</name>
</gene>
<dbReference type="EMBL" id="JAGQDG010000005">
    <property type="protein sequence ID" value="MBQ0936423.1"/>
    <property type="molecule type" value="Genomic_DNA"/>
</dbReference>
<name>A0ABS5DZ44_9BURK</name>
<dbReference type="InterPro" id="IPR036188">
    <property type="entry name" value="FAD/NAD-bd_sf"/>
</dbReference>
<dbReference type="GO" id="GO:0004368">
    <property type="term" value="F:glycerol-3-phosphate dehydrogenase (quinone) activity"/>
    <property type="evidence" value="ECO:0007669"/>
    <property type="project" value="UniProtKB-EC"/>
</dbReference>
<dbReference type="Pfam" id="PF16901">
    <property type="entry name" value="DAO_C"/>
    <property type="match status" value="1"/>
</dbReference>
<dbReference type="InterPro" id="IPR031656">
    <property type="entry name" value="DAO_C"/>
</dbReference>
<comment type="caution">
    <text evidence="10">The sequence shown here is derived from an EMBL/GenBank/DDBJ whole genome shotgun (WGS) entry which is preliminary data.</text>
</comment>
<keyword evidence="3 6" id="KW-0285">Flavoprotein</keyword>
<reference evidence="10 11" key="1">
    <citation type="submission" date="2021-04" db="EMBL/GenBank/DDBJ databases">
        <title>The genome sequence of type strain Ideonella paludis KCTC 32238.</title>
        <authorList>
            <person name="Liu Y."/>
        </authorList>
    </citation>
    <scope>NUCLEOTIDE SEQUENCE [LARGE SCALE GENOMIC DNA]</scope>
    <source>
        <strain evidence="10 11">KCTC 32238</strain>
    </source>
</reference>
<dbReference type="PANTHER" id="PTHR11985:SF15">
    <property type="entry name" value="GLYCEROL-3-PHOSPHATE DEHYDROGENASE, MITOCHONDRIAL"/>
    <property type="match status" value="1"/>
</dbReference>
<dbReference type="Proteomes" id="UP000672097">
    <property type="component" value="Unassembled WGS sequence"/>
</dbReference>
<dbReference type="Gene3D" id="3.50.50.60">
    <property type="entry name" value="FAD/NAD(P)-binding domain"/>
    <property type="match status" value="1"/>
</dbReference>
<evidence type="ECO:0000313" key="11">
    <source>
        <dbReference type="Proteomes" id="UP000672097"/>
    </source>
</evidence>
<evidence type="ECO:0000259" key="8">
    <source>
        <dbReference type="Pfam" id="PF01266"/>
    </source>
</evidence>
<organism evidence="10 11">
    <name type="scientific">Ideonella paludis</name>
    <dbReference type="NCBI Taxonomy" id="1233411"/>
    <lineage>
        <taxon>Bacteria</taxon>
        <taxon>Pseudomonadati</taxon>
        <taxon>Pseudomonadota</taxon>
        <taxon>Betaproteobacteria</taxon>
        <taxon>Burkholderiales</taxon>
        <taxon>Sphaerotilaceae</taxon>
        <taxon>Ideonella</taxon>
    </lineage>
</organism>
<comment type="cofactor">
    <cofactor evidence="1 6">
        <name>FAD</name>
        <dbReference type="ChEBI" id="CHEBI:57692"/>
    </cofactor>
</comment>
<dbReference type="Pfam" id="PF01266">
    <property type="entry name" value="DAO"/>
    <property type="match status" value="1"/>
</dbReference>
<dbReference type="Gene3D" id="6.10.250.1890">
    <property type="match status" value="1"/>
</dbReference>
<dbReference type="Gene3D" id="3.30.9.10">
    <property type="entry name" value="D-Amino Acid Oxidase, subunit A, domain 2"/>
    <property type="match status" value="1"/>
</dbReference>
<evidence type="ECO:0000256" key="5">
    <source>
        <dbReference type="ARBA" id="ARBA00023002"/>
    </source>
</evidence>
<comment type="similarity">
    <text evidence="2 6">Belongs to the FAD-dependent glycerol-3-phosphate dehydrogenase family.</text>
</comment>
<dbReference type="PROSITE" id="PS00977">
    <property type="entry name" value="FAD_G3PDH_1"/>
    <property type="match status" value="1"/>
</dbReference>
<proteinExistence type="inferred from homology"/>
<dbReference type="RefSeq" id="WP_210809778.1">
    <property type="nucleotide sequence ID" value="NZ_JAGQDG010000005.1"/>
</dbReference>
<keyword evidence="4" id="KW-0274">FAD</keyword>
<sequence>MKVECSHPILKIAVDQNSVISQAEPHPCDVLVVGGGINGAGIARDLAGRGWRVVLAERDDLASHTSSSSTKLIHGGLRYLEYYEFSLVRKALKEREVLLRSAPHIMWPLRFVMPHDPSASFLRPAWMIRLGLFLYDHLAKREVLPGSRGVDLRQHPAGAPLKPGFSQGFVYSDGWVDDARLVLLCAQDAAAKGARVLTRCAVTAAQRSAQGWLVTLSHADGRQETVQARALVNAAGPWAESFLRGTATPAQGEALATKHLRLVKGSHIVVPRCFEHDHAYIFQNPDKRIIFAIPYEREFTLIGTTDEEIHGDPAQARISEAEVAYLCEQASRYFTRPITPADVAWSYSGVRPLLDDDSGDPSAVTRDYMLESNVLPTLGGAPSATAPAGGAPPSDARRAAPSKSAAPLGGATAPAGGAPLVSVWGGKITTFRKLAEDAATEVGRLLGEARHPWTEGALLPGGDLSAWIGPPQRPDTDFARFVQALQQRHPWLPPALALRWARAYGGQVSQLLGAATSLQGLGAEVAPGVFEAELRHLQAREFALTGEDVLWRRSKLGLHLNAEARQAVIEWMSAQASALQRA</sequence>
<dbReference type="PRINTS" id="PR01001">
    <property type="entry name" value="FADG3PDH"/>
</dbReference>
<feature type="region of interest" description="Disordered" evidence="7">
    <location>
        <begin position="379"/>
        <end position="412"/>
    </location>
</feature>
<dbReference type="InterPro" id="IPR006076">
    <property type="entry name" value="FAD-dep_OxRdtase"/>
</dbReference>
<accession>A0ABS5DZ44</accession>
<evidence type="ECO:0000256" key="6">
    <source>
        <dbReference type="RuleBase" id="RU361217"/>
    </source>
</evidence>
<evidence type="ECO:0000259" key="9">
    <source>
        <dbReference type="Pfam" id="PF16901"/>
    </source>
</evidence>
<evidence type="ECO:0000256" key="1">
    <source>
        <dbReference type="ARBA" id="ARBA00001974"/>
    </source>
</evidence>
<feature type="domain" description="FAD dependent oxidoreductase" evidence="8">
    <location>
        <begin position="29"/>
        <end position="357"/>
    </location>
</feature>
<dbReference type="NCBIfam" id="NF008899">
    <property type="entry name" value="PRK12266.1"/>
    <property type="match status" value="1"/>
</dbReference>